<evidence type="ECO:0000256" key="2">
    <source>
        <dbReference type="ARBA" id="ARBA00022448"/>
    </source>
</evidence>
<keyword evidence="6 7" id="KW-0998">Cell outer membrane</keyword>
<dbReference type="SUPFAM" id="SSF49464">
    <property type="entry name" value="Carboxypeptidase regulatory domain-like"/>
    <property type="match status" value="1"/>
</dbReference>
<keyword evidence="5 7" id="KW-0472">Membrane</keyword>
<dbReference type="InterPro" id="IPR008969">
    <property type="entry name" value="CarboxyPept-like_regulatory"/>
</dbReference>
<dbReference type="SUPFAM" id="SSF56935">
    <property type="entry name" value="Porins"/>
    <property type="match status" value="1"/>
</dbReference>
<evidence type="ECO:0000256" key="3">
    <source>
        <dbReference type="ARBA" id="ARBA00022452"/>
    </source>
</evidence>
<sequence length="1057" mass="116738">MHRTTTRKMGRIGLATAIACLCLSAQAQGHENGNLTGPVAPPFDPPALHHPSVHDDHPSPGVPEIRGKVIDTKGAPVAGVSVTIKGSGTATVTGTDGSFRLDNAQATDTLVFTIVGYIPQEIAVPADNSTMTVTLEQDMKQLGDVVVVGYGTQRKVNLTGAVSQVNATKELVSRAAPNVSSALSGLVPGLSAPQSSGMAGNNRANLLIRGMGTVNNASPLIVVDGMPDVDLNRIDMNDIATISVLKDAASSAVYGSRAANGVLLITTKSGKGRTPQFSFTMTNGVQKPVKGFNFLADYPRSLTLEQRLAAVNTLPSGFLFKNGTIDQWMALGMIDPLKYPNTDWLDVTTQDGHFERYNFSASGGNEQSNFYISIGKLGERGIQMNNEYGQYNARVNYDYKLNRNMNVGVKLTGNTSNFLYTYENGFTGGDGAGGGDYQYAIAGILPYDPATGYYGGVMAYGEDPTALNPYVFYVNALKRRSRQEGNGNIYWDWTPVKGLTARVAYAINYYNQFQKQADIPTPSFNFQTNTLGPRVFIQPNAPAINQNNTGYKTMATGQLTYTTTIAHDHDIALTGVYSEEYWNDRVLRASRNDRIYPTIDEIDGALTAIQSTGGNSVAEGLRSVIGRINYTGFQKYLFEATFRYDGSSKFLQGSQYGFFPSVSAGWRFSEENFFQSFAGRIVNSGKLRMSYGTLGNNSGVSAYQQRETLTLLNYMMANNITRGFVYSQMVNRDLTWETTRVFNTGLDLSFLNNRLQVTVDYYDRLTTGMNRPGDLSILLSGAYNAPRRNIGNLRNRGIEGSFTWSERLGEFRYGITLNASYNATTLEKWNEFLGKGYTFLNMPYHFVYGYEDLGIAQTWDDVYRATPQGASPGDLLRRDLNGDGRIDDNDRRATTTNRDMPNTNFSLNSNFSYKNFDLSVLLQGATGRKDYWLNVYNNLNFTTQRYAATEDHWTNPWALDNRNGLWPRLNGSANNRAETTFWLDDMSYLRVKNVQVGYSLPTGILNRIHLKNCRLFLSAENLATISSFRGLDPEKEGNVNDVYPFVKSYSFGLNLGF</sequence>
<feature type="region of interest" description="Disordered" evidence="8">
    <location>
        <begin position="880"/>
        <end position="900"/>
    </location>
</feature>
<evidence type="ECO:0000313" key="11">
    <source>
        <dbReference type="EMBL" id="MCG2615474.1"/>
    </source>
</evidence>
<keyword evidence="11" id="KW-0675">Receptor</keyword>
<evidence type="ECO:0000256" key="4">
    <source>
        <dbReference type="ARBA" id="ARBA00022692"/>
    </source>
</evidence>
<dbReference type="Gene3D" id="2.40.170.20">
    <property type="entry name" value="TonB-dependent receptor, beta-barrel domain"/>
    <property type="match status" value="1"/>
</dbReference>
<dbReference type="Pfam" id="PF13715">
    <property type="entry name" value="CarbopepD_reg_2"/>
    <property type="match status" value="1"/>
</dbReference>
<feature type="chain" id="PRO_5047135054" evidence="9">
    <location>
        <begin position="28"/>
        <end position="1057"/>
    </location>
</feature>
<dbReference type="InterPro" id="IPR023996">
    <property type="entry name" value="TonB-dep_OMP_SusC/RagA"/>
</dbReference>
<comment type="similarity">
    <text evidence="7">Belongs to the TonB-dependent receptor family.</text>
</comment>
<evidence type="ECO:0000259" key="10">
    <source>
        <dbReference type="Pfam" id="PF07715"/>
    </source>
</evidence>
<keyword evidence="2 7" id="KW-0813">Transport</keyword>
<dbReference type="PROSITE" id="PS52016">
    <property type="entry name" value="TONB_DEPENDENT_REC_3"/>
    <property type="match status" value="1"/>
</dbReference>
<evidence type="ECO:0000256" key="1">
    <source>
        <dbReference type="ARBA" id="ARBA00004571"/>
    </source>
</evidence>
<proteinExistence type="inferred from homology"/>
<evidence type="ECO:0000256" key="6">
    <source>
        <dbReference type="ARBA" id="ARBA00023237"/>
    </source>
</evidence>
<dbReference type="InterPro" id="IPR037066">
    <property type="entry name" value="Plug_dom_sf"/>
</dbReference>
<dbReference type="InterPro" id="IPR023997">
    <property type="entry name" value="TonB-dep_OMP_SusC/RagA_CS"/>
</dbReference>
<name>A0ABS9KT54_9BACT</name>
<dbReference type="InterPro" id="IPR036942">
    <property type="entry name" value="Beta-barrel_TonB_sf"/>
</dbReference>
<comment type="subcellular location">
    <subcellularLocation>
        <location evidence="1 7">Cell outer membrane</location>
        <topology evidence="1 7">Multi-pass membrane protein</topology>
    </subcellularLocation>
</comment>
<organism evidence="11 12">
    <name type="scientific">Terrimonas ginsenosidimutans</name>
    <dbReference type="NCBI Taxonomy" id="2908004"/>
    <lineage>
        <taxon>Bacteria</taxon>
        <taxon>Pseudomonadati</taxon>
        <taxon>Bacteroidota</taxon>
        <taxon>Chitinophagia</taxon>
        <taxon>Chitinophagales</taxon>
        <taxon>Chitinophagaceae</taxon>
        <taxon>Terrimonas</taxon>
    </lineage>
</organism>
<gene>
    <name evidence="11" type="ORF">LZZ85_14335</name>
</gene>
<dbReference type="InterPro" id="IPR039426">
    <property type="entry name" value="TonB-dep_rcpt-like"/>
</dbReference>
<feature type="compositionally biased region" description="Basic and acidic residues" evidence="8">
    <location>
        <begin position="880"/>
        <end position="893"/>
    </location>
</feature>
<dbReference type="RefSeq" id="WP_237873259.1">
    <property type="nucleotide sequence ID" value="NZ_JAKLTR010000008.1"/>
</dbReference>
<dbReference type="NCBIfam" id="TIGR04056">
    <property type="entry name" value="OMP_RagA_SusC"/>
    <property type="match status" value="1"/>
</dbReference>
<dbReference type="Gene3D" id="2.60.40.1120">
    <property type="entry name" value="Carboxypeptidase-like, regulatory domain"/>
    <property type="match status" value="1"/>
</dbReference>
<keyword evidence="9" id="KW-0732">Signal</keyword>
<dbReference type="InterPro" id="IPR012910">
    <property type="entry name" value="Plug_dom"/>
</dbReference>
<dbReference type="NCBIfam" id="TIGR04057">
    <property type="entry name" value="SusC_RagA_signa"/>
    <property type="match status" value="1"/>
</dbReference>
<evidence type="ECO:0000256" key="8">
    <source>
        <dbReference type="SAM" id="MobiDB-lite"/>
    </source>
</evidence>
<reference evidence="11" key="1">
    <citation type="submission" date="2022-01" db="EMBL/GenBank/DDBJ databases">
        <authorList>
            <person name="Jo J.-H."/>
            <person name="Im W.-T."/>
        </authorList>
    </citation>
    <scope>NUCLEOTIDE SEQUENCE</scope>
    <source>
        <strain evidence="11">NA20</strain>
    </source>
</reference>
<comment type="caution">
    <text evidence="11">The sequence shown here is derived from an EMBL/GenBank/DDBJ whole genome shotgun (WGS) entry which is preliminary data.</text>
</comment>
<evidence type="ECO:0000256" key="5">
    <source>
        <dbReference type="ARBA" id="ARBA00023136"/>
    </source>
</evidence>
<dbReference type="Proteomes" id="UP001165367">
    <property type="component" value="Unassembled WGS sequence"/>
</dbReference>
<accession>A0ABS9KT54</accession>
<keyword evidence="4 7" id="KW-0812">Transmembrane</keyword>
<dbReference type="Gene3D" id="2.170.130.10">
    <property type="entry name" value="TonB-dependent receptor, plug domain"/>
    <property type="match status" value="1"/>
</dbReference>
<evidence type="ECO:0000256" key="9">
    <source>
        <dbReference type="SAM" id="SignalP"/>
    </source>
</evidence>
<feature type="domain" description="TonB-dependent receptor plug" evidence="10">
    <location>
        <begin position="157"/>
        <end position="262"/>
    </location>
</feature>
<evidence type="ECO:0000313" key="12">
    <source>
        <dbReference type="Proteomes" id="UP001165367"/>
    </source>
</evidence>
<keyword evidence="12" id="KW-1185">Reference proteome</keyword>
<keyword evidence="3 7" id="KW-1134">Transmembrane beta strand</keyword>
<feature type="signal peptide" evidence="9">
    <location>
        <begin position="1"/>
        <end position="27"/>
    </location>
</feature>
<feature type="region of interest" description="Disordered" evidence="8">
    <location>
        <begin position="33"/>
        <end position="64"/>
    </location>
</feature>
<dbReference type="Pfam" id="PF07715">
    <property type="entry name" value="Plug"/>
    <property type="match status" value="1"/>
</dbReference>
<protein>
    <submittedName>
        <fullName evidence="11">TonB-dependent receptor</fullName>
    </submittedName>
</protein>
<dbReference type="EMBL" id="JAKLTR010000008">
    <property type="protein sequence ID" value="MCG2615474.1"/>
    <property type="molecule type" value="Genomic_DNA"/>
</dbReference>
<evidence type="ECO:0000256" key="7">
    <source>
        <dbReference type="PROSITE-ProRule" id="PRU01360"/>
    </source>
</evidence>